<dbReference type="EMBL" id="JAUSQM010000001">
    <property type="protein sequence ID" value="MDP9821043.1"/>
    <property type="molecule type" value="Genomic_DNA"/>
</dbReference>
<name>A0ABT9NKW7_9ACTN</name>
<sequence>MTTSDPALRRYRRILKRAHAIAEKNAGRKVRNENYWIEPGDGDPHRLRIRYALPNSPQTLTATEPLEVSEDDLDALYHFTAAPWRHRTL</sequence>
<keyword evidence="2" id="KW-1185">Reference proteome</keyword>
<organism evidence="1 2">
    <name type="scientific">Nocardioides massiliensis</name>
    <dbReference type="NCBI Taxonomy" id="1325935"/>
    <lineage>
        <taxon>Bacteria</taxon>
        <taxon>Bacillati</taxon>
        <taxon>Actinomycetota</taxon>
        <taxon>Actinomycetes</taxon>
        <taxon>Propionibacteriales</taxon>
        <taxon>Nocardioidaceae</taxon>
        <taxon>Nocardioides</taxon>
    </lineage>
</organism>
<proteinExistence type="predicted"/>
<dbReference type="Proteomes" id="UP001240447">
    <property type="component" value="Unassembled WGS sequence"/>
</dbReference>
<evidence type="ECO:0000313" key="1">
    <source>
        <dbReference type="EMBL" id="MDP9821043.1"/>
    </source>
</evidence>
<reference evidence="1 2" key="1">
    <citation type="submission" date="2023-07" db="EMBL/GenBank/DDBJ databases">
        <title>Sequencing the genomes of 1000 actinobacteria strains.</title>
        <authorList>
            <person name="Klenk H.-P."/>
        </authorList>
    </citation>
    <scope>NUCLEOTIDE SEQUENCE [LARGE SCALE GENOMIC DNA]</scope>
    <source>
        <strain evidence="1 2">GD13</strain>
    </source>
</reference>
<accession>A0ABT9NKW7</accession>
<evidence type="ECO:0000313" key="2">
    <source>
        <dbReference type="Proteomes" id="UP001240447"/>
    </source>
</evidence>
<comment type="caution">
    <text evidence="1">The sequence shown here is derived from an EMBL/GenBank/DDBJ whole genome shotgun (WGS) entry which is preliminary data.</text>
</comment>
<protein>
    <submittedName>
        <fullName evidence="1">Uncharacterized protein</fullName>
    </submittedName>
</protein>
<dbReference type="RefSeq" id="WP_068117018.1">
    <property type="nucleotide sequence ID" value="NZ_CCXJ01000063.1"/>
</dbReference>
<gene>
    <name evidence="1" type="ORF">J2S59_000852</name>
</gene>